<keyword evidence="7" id="KW-1185">Reference proteome</keyword>
<dbReference type="InterPro" id="IPR017853">
    <property type="entry name" value="GH"/>
</dbReference>
<evidence type="ECO:0000256" key="3">
    <source>
        <dbReference type="RuleBase" id="RU000489"/>
    </source>
</evidence>
<dbReference type="PANTHER" id="PTHR46476">
    <property type="entry name" value="CHITINASE 2-LIKE"/>
    <property type="match status" value="1"/>
</dbReference>
<evidence type="ECO:0000313" key="7">
    <source>
        <dbReference type="Proteomes" id="UP001058974"/>
    </source>
</evidence>
<dbReference type="AlphaFoldDB" id="A0A9D5BLX1"/>
<dbReference type="Gramene" id="Psat1g149120.1">
    <property type="protein sequence ID" value="Psat1g149120.1.cds1"/>
    <property type="gene ID" value="Psat1g149120"/>
</dbReference>
<dbReference type="InterPro" id="IPR001223">
    <property type="entry name" value="Glyco_hydro18_cat"/>
</dbReference>
<gene>
    <name evidence="6" type="ORF">KIW84_014091</name>
</gene>
<dbReference type="InterPro" id="IPR000677">
    <property type="entry name" value="Chitinase-like"/>
</dbReference>
<evidence type="ECO:0000313" key="6">
    <source>
        <dbReference type="EMBL" id="KAI5446108.1"/>
    </source>
</evidence>
<dbReference type="PROSITE" id="PS51910">
    <property type="entry name" value="GH18_2"/>
    <property type="match status" value="1"/>
</dbReference>
<dbReference type="PRINTS" id="PR00551">
    <property type="entry name" value="2SGLOBULIN"/>
</dbReference>
<keyword evidence="2 3" id="KW-0326">Glycosidase</keyword>
<evidence type="ECO:0000256" key="4">
    <source>
        <dbReference type="RuleBase" id="RU004453"/>
    </source>
</evidence>
<sequence>MLKSSDIEAVVRPIIFQEYITESLDAFPASIINDNMREFNFILGFATDTYLEDGTGTGAFTRSWSFDDFSPTKVLNLKQEHKNVKVVISIGGHGTEDVFNPYDKEEWIKNAKSSIKDLLLDYKIESMPVSFYTIDGIDINYENIKSNADDFADCIGKVIKQLKEDHEVLNSVNVVSIAPTKDLQPHYRTLYLKNQDNIDWINYKFYNHTFDSEKEFVKLFKILVYEYGTAFKLLPGISTNTNTPSSMTTDIFVKGCTILLKTASLPGVFVWDANTSSSPTYSLEEELQKLLTKE</sequence>
<comment type="caution">
    <text evidence="6">The sequence shown here is derived from an EMBL/GenBank/DDBJ whole genome shotgun (WGS) entry which is preliminary data.</text>
</comment>
<dbReference type="Gene3D" id="3.20.20.80">
    <property type="entry name" value="Glycosidases"/>
    <property type="match status" value="1"/>
</dbReference>
<dbReference type="InterPro" id="IPR001579">
    <property type="entry name" value="Glyco_hydro_18_chit_AS"/>
</dbReference>
<accession>A0A9D5BLX1</accession>
<protein>
    <recommendedName>
        <fullName evidence="5">GH18 domain-containing protein</fullName>
    </recommendedName>
</protein>
<dbReference type="PANTHER" id="PTHR46476:SF13">
    <property type="entry name" value="2, PUTATIVE, EXPRESSED-RELATED"/>
    <property type="match status" value="1"/>
</dbReference>
<evidence type="ECO:0000256" key="2">
    <source>
        <dbReference type="ARBA" id="ARBA00023295"/>
    </source>
</evidence>
<dbReference type="GO" id="GO:0005975">
    <property type="term" value="P:carbohydrate metabolic process"/>
    <property type="evidence" value="ECO:0007669"/>
    <property type="project" value="InterPro"/>
</dbReference>
<organism evidence="6 7">
    <name type="scientific">Pisum sativum</name>
    <name type="common">Garden pea</name>
    <name type="synonym">Lathyrus oleraceus</name>
    <dbReference type="NCBI Taxonomy" id="3888"/>
    <lineage>
        <taxon>Eukaryota</taxon>
        <taxon>Viridiplantae</taxon>
        <taxon>Streptophyta</taxon>
        <taxon>Embryophyta</taxon>
        <taxon>Tracheophyta</taxon>
        <taxon>Spermatophyta</taxon>
        <taxon>Magnoliopsida</taxon>
        <taxon>eudicotyledons</taxon>
        <taxon>Gunneridae</taxon>
        <taxon>Pentapetalae</taxon>
        <taxon>rosids</taxon>
        <taxon>fabids</taxon>
        <taxon>Fabales</taxon>
        <taxon>Fabaceae</taxon>
        <taxon>Papilionoideae</taxon>
        <taxon>50 kb inversion clade</taxon>
        <taxon>NPAAA clade</taxon>
        <taxon>Hologalegina</taxon>
        <taxon>IRL clade</taxon>
        <taxon>Fabeae</taxon>
        <taxon>Lathyrus</taxon>
    </lineage>
</organism>
<proteinExistence type="inferred from homology"/>
<evidence type="ECO:0000256" key="1">
    <source>
        <dbReference type="ARBA" id="ARBA00022801"/>
    </source>
</evidence>
<dbReference type="Gramene" id="Psat01G0409100-T1">
    <property type="protein sequence ID" value="KAI5446108.1"/>
    <property type="gene ID" value="KIW84_014091"/>
</dbReference>
<name>A0A9D5BLX1_PEA</name>
<reference evidence="6 7" key="1">
    <citation type="journal article" date="2022" name="Nat. Genet.">
        <title>Improved pea reference genome and pan-genome highlight genomic features and evolutionary characteristics.</title>
        <authorList>
            <person name="Yang T."/>
            <person name="Liu R."/>
            <person name="Luo Y."/>
            <person name="Hu S."/>
            <person name="Wang D."/>
            <person name="Wang C."/>
            <person name="Pandey M.K."/>
            <person name="Ge S."/>
            <person name="Xu Q."/>
            <person name="Li N."/>
            <person name="Li G."/>
            <person name="Huang Y."/>
            <person name="Saxena R.K."/>
            <person name="Ji Y."/>
            <person name="Li M."/>
            <person name="Yan X."/>
            <person name="He Y."/>
            <person name="Liu Y."/>
            <person name="Wang X."/>
            <person name="Xiang C."/>
            <person name="Varshney R.K."/>
            <person name="Ding H."/>
            <person name="Gao S."/>
            <person name="Zong X."/>
        </authorList>
    </citation>
    <scope>NUCLEOTIDE SEQUENCE [LARGE SCALE GENOMIC DNA]</scope>
    <source>
        <strain evidence="6 7">cv. Zhongwan 6</strain>
    </source>
</reference>
<evidence type="ECO:0000259" key="5">
    <source>
        <dbReference type="PROSITE" id="PS51910"/>
    </source>
</evidence>
<feature type="domain" description="GH18" evidence="5">
    <location>
        <begin position="14"/>
        <end position="290"/>
    </location>
</feature>
<dbReference type="Pfam" id="PF00704">
    <property type="entry name" value="Glyco_hydro_18"/>
    <property type="match status" value="1"/>
</dbReference>
<comment type="similarity">
    <text evidence="4">Belongs to the glycosyl hydrolase 18 family.</text>
</comment>
<dbReference type="PROSITE" id="PS01095">
    <property type="entry name" value="GH18_1"/>
    <property type="match status" value="1"/>
</dbReference>
<dbReference type="GO" id="GO:0004553">
    <property type="term" value="F:hydrolase activity, hydrolyzing O-glycosyl compounds"/>
    <property type="evidence" value="ECO:0007669"/>
    <property type="project" value="InterPro"/>
</dbReference>
<dbReference type="EMBL" id="JAMSHJ010000001">
    <property type="protein sequence ID" value="KAI5446108.1"/>
    <property type="molecule type" value="Genomic_DNA"/>
</dbReference>
<keyword evidence="1 3" id="KW-0378">Hydrolase</keyword>
<dbReference type="Proteomes" id="UP001058974">
    <property type="component" value="Chromosome 1"/>
</dbReference>
<dbReference type="SUPFAM" id="SSF51445">
    <property type="entry name" value="(Trans)glycosidases"/>
    <property type="match status" value="1"/>
</dbReference>
<dbReference type="OrthoDB" id="1395031at2759"/>